<keyword evidence="3" id="KW-0805">Transcription regulation</keyword>
<feature type="region of interest" description="Disordered" evidence="6">
    <location>
        <begin position="114"/>
        <end position="209"/>
    </location>
</feature>
<feature type="domain" description="Transcription initiation factor TFIID subunit 12" evidence="7">
    <location>
        <begin position="290"/>
        <end position="341"/>
    </location>
</feature>
<dbReference type="InterPro" id="IPR009072">
    <property type="entry name" value="Histone-fold"/>
</dbReference>
<protein>
    <recommendedName>
        <fullName evidence="7">Transcription initiation factor TFIID subunit 12 domain-containing protein</fullName>
    </recommendedName>
</protein>
<evidence type="ECO:0000256" key="6">
    <source>
        <dbReference type="SAM" id="MobiDB-lite"/>
    </source>
</evidence>
<feature type="compositionally biased region" description="Low complexity" evidence="6">
    <location>
        <begin position="169"/>
        <end position="194"/>
    </location>
</feature>
<dbReference type="GO" id="GO:0003677">
    <property type="term" value="F:DNA binding"/>
    <property type="evidence" value="ECO:0007669"/>
    <property type="project" value="TreeGrafter"/>
</dbReference>
<evidence type="ECO:0000313" key="9">
    <source>
        <dbReference type="Proteomes" id="UP000747399"/>
    </source>
</evidence>
<dbReference type="InterPro" id="IPR037794">
    <property type="entry name" value="TAF12"/>
</dbReference>
<evidence type="ECO:0000313" key="8">
    <source>
        <dbReference type="EMBL" id="GIL62785.1"/>
    </source>
</evidence>
<feature type="compositionally biased region" description="Low complexity" evidence="6">
    <location>
        <begin position="394"/>
        <end position="404"/>
    </location>
</feature>
<dbReference type="Pfam" id="PF03847">
    <property type="entry name" value="TFIID_20kDa"/>
    <property type="match status" value="1"/>
</dbReference>
<keyword evidence="9" id="KW-1185">Reference proteome</keyword>
<dbReference type="AlphaFoldDB" id="A0A8J4F9L3"/>
<evidence type="ECO:0000256" key="2">
    <source>
        <dbReference type="ARBA" id="ARBA00007530"/>
    </source>
</evidence>
<keyword evidence="5" id="KW-0539">Nucleus</keyword>
<feature type="region of interest" description="Disordered" evidence="6">
    <location>
        <begin position="371"/>
        <end position="430"/>
    </location>
</feature>
<dbReference type="SUPFAM" id="SSF47113">
    <property type="entry name" value="Histone-fold"/>
    <property type="match status" value="1"/>
</dbReference>
<dbReference type="GO" id="GO:0005669">
    <property type="term" value="C:transcription factor TFIID complex"/>
    <property type="evidence" value="ECO:0007669"/>
    <property type="project" value="InterPro"/>
</dbReference>
<evidence type="ECO:0000256" key="4">
    <source>
        <dbReference type="ARBA" id="ARBA00023163"/>
    </source>
</evidence>
<evidence type="ECO:0000256" key="3">
    <source>
        <dbReference type="ARBA" id="ARBA00023015"/>
    </source>
</evidence>
<dbReference type="Proteomes" id="UP000747399">
    <property type="component" value="Unassembled WGS sequence"/>
</dbReference>
<comment type="caution">
    <text evidence="8">The sequence shown here is derived from an EMBL/GenBank/DDBJ whole genome shotgun (WGS) entry which is preliminary data.</text>
</comment>
<dbReference type="CDD" id="cd07981">
    <property type="entry name" value="HFD_TAF12"/>
    <property type="match status" value="1"/>
</dbReference>
<evidence type="ECO:0000256" key="5">
    <source>
        <dbReference type="ARBA" id="ARBA00023242"/>
    </source>
</evidence>
<feature type="compositionally biased region" description="Pro residues" evidence="6">
    <location>
        <begin position="10"/>
        <end position="24"/>
    </location>
</feature>
<sequence length="430" mass="43070">MSHHGGPMVPGIPRPSLSPGPPTGAQPNLSMAPTLVGPGQVSTLPIQPLNVGPGLPGTANGAPRPLVQGHAPGTQQLPISPLNMPPAGQPPASHLGMSAVQMLNLNLNLHGQANPAFSQGLPQQPGQQGPGGLKRPVDPAGAADGNPTAKRTRLGEGEGDAGNSQIPRPGSAAPGALPAGGPAASAAAAAVPSQPQQPQPGAPNMGLVHTAATASNPGADLAALIRANPYAAAYSQLQQVAAAQAAQAAARRRAAAAAAAAADPDDERRLLPRRGIRMALRAAGMERDYVVDPATEAALQEFYTEWISNAVALGCEAAKGRNSNVLKARDIAIHLERSWNLHIPGFNGEGLKPYRRPNASELHRQRQLAVRRTAGEMDHQQQQLHHQHVGAGGHQVASAVSPGGSAAGGAGGGNGPGAGGSAGGGAGTVG</sequence>
<gene>
    <name evidence="8" type="ORF">Vafri_16962</name>
</gene>
<accession>A0A8J4F9L3</accession>
<dbReference type="GO" id="GO:0017025">
    <property type="term" value="F:TBP-class protein binding"/>
    <property type="evidence" value="ECO:0007669"/>
    <property type="project" value="TreeGrafter"/>
</dbReference>
<dbReference type="PANTHER" id="PTHR12264:SF21">
    <property type="entry name" value="TRANSCRIPTION INITIATION FACTOR TFIID SUBUNIT 12"/>
    <property type="match status" value="1"/>
</dbReference>
<reference evidence="8" key="1">
    <citation type="journal article" date="2021" name="Proc. Natl. Acad. Sci. U.S.A.">
        <title>Three genomes in the algal genus Volvox reveal the fate of a haploid sex-determining region after a transition to homothallism.</title>
        <authorList>
            <person name="Yamamoto K."/>
            <person name="Hamaji T."/>
            <person name="Kawai-Toyooka H."/>
            <person name="Matsuzaki R."/>
            <person name="Takahashi F."/>
            <person name="Nishimura Y."/>
            <person name="Kawachi M."/>
            <person name="Noguchi H."/>
            <person name="Minakuchi Y."/>
            <person name="Umen J.G."/>
            <person name="Toyoda A."/>
            <person name="Nozaki H."/>
        </authorList>
    </citation>
    <scope>NUCLEOTIDE SEQUENCE</scope>
    <source>
        <strain evidence="8">NIES-3780</strain>
    </source>
</reference>
<dbReference type="PANTHER" id="PTHR12264">
    <property type="entry name" value="TRANSCRIPTION INITIATION FACTOR TFIID SUBUNIT 12"/>
    <property type="match status" value="1"/>
</dbReference>
<proteinExistence type="inferred from homology"/>
<keyword evidence="4" id="KW-0804">Transcription</keyword>
<comment type="subcellular location">
    <subcellularLocation>
        <location evidence="1">Nucleus</location>
    </subcellularLocation>
</comment>
<dbReference type="GO" id="GO:0000124">
    <property type="term" value="C:SAGA complex"/>
    <property type="evidence" value="ECO:0007669"/>
    <property type="project" value="InterPro"/>
</dbReference>
<comment type="similarity">
    <text evidence="2">Belongs to the TAF12 family.</text>
</comment>
<feature type="region of interest" description="Disordered" evidence="6">
    <location>
        <begin position="1"/>
        <end position="94"/>
    </location>
</feature>
<dbReference type="EMBL" id="BNCO01000053">
    <property type="protein sequence ID" value="GIL62785.1"/>
    <property type="molecule type" value="Genomic_DNA"/>
</dbReference>
<evidence type="ECO:0000259" key="7">
    <source>
        <dbReference type="Pfam" id="PF03847"/>
    </source>
</evidence>
<dbReference type="GO" id="GO:0051123">
    <property type="term" value="P:RNA polymerase II preinitiation complex assembly"/>
    <property type="evidence" value="ECO:0007669"/>
    <property type="project" value="TreeGrafter"/>
</dbReference>
<name>A0A8J4F9L3_9CHLO</name>
<evidence type="ECO:0000256" key="1">
    <source>
        <dbReference type="ARBA" id="ARBA00004123"/>
    </source>
</evidence>
<dbReference type="GO" id="GO:0046982">
    <property type="term" value="F:protein heterodimerization activity"/>
    <property type="evidence" value="ECO:0007669"/>
    <property type="project" value="InterPro"/>
</dbReference>
<organism evidence="8 9">
    <name type="scientific">Volvox africanus</name>
    <dbReference type="NCBI Taxonomy" id="51714"/>
    <lineage>
        <taxon>Eukaryota</taxon>
        <taxon>Viridiplantae</taxon>
        <taxon>Chlorophyta</taxon>
        <taxon>core chlorophytes</taxon>
        <taxon>Chlorophyceae</taxon>
        <taxon>CS clade</taxon>
        <taxon>Chlamydomonadales</taxon>
        <taxon>Volvocaceae</taxon>
        <taxon>Volvox</taxon>
    </lineage>
</organism>
<dbReference type="Gene3D" id="1.10.20.10">
    <property type="entry name" value="Histone, subunit A"/>
    <property type="match status" value="1"/>
</dbReference>
<dbReference type="InterPro" id="IPR003228">
    <property type="entry name" value="TFIID_TAF12_dom"/>
</dbReference>
<feature type="compositionally biased region" description="Gly residues" evidence="6">
    <location>
        <begin position="405"/>
        <end position="430"/>
    </location>
</feature>